<protein>
    <submittedName>
        <fullName evidence="1">Uncharacterized protein</fullName>
    </submittedName>
</protein>
<dbReference type="Proteomes" id="UP000260644">
    <property type="component" value="Unassembled WGS sequence"/>
</dbReference>
<dbReference type="OrthoDB" id="9852355at2"/>
<dbReference type="EMBL" id="QPMM01000009">
    <property type="protein sequence ID" value="RFS20978.1"/>
    <property type="molecule type" value="Genomic_DNA"/>
</dbReference>
<evidence type="ECO:0000313" key="1">
    <source>
        <dbReference type="EMBL" id="RFS20978.1"/>
    </source>
</evidence>
<dbReference type="AlphaFoldDB" id="A0A3E1Y7Y1"/>
<reference evidence="1 2" key="1">
    <citation type="submission" date="2018-07" db="EMBL/GenBank/DDBJ databases">
        <title>Chitinophaga K2CV101002-2 sp. nov., isolated from a monsoon evergreen broad-leaved forest soil.</title>
        <authorList>
            <person name="Lv Y."/>
        </authorList>
    </citation>
    <scope>NUCLEOTIDE SEQUENCE [LARGE SCALE GENOMIC DNA]</scope>
    <source>
        <strain evidence="1 2">GDMCC 1.1288</strain>
    </source>
</reference>
<dbReference type="RefSeq" id="WP_116976927.1">
    <property type="nucleotide sequence ID" value="NZ_QPMM01000009.1"/>
</dbReference>
<keyword evidence="2" id="KW-1185">Reference proteome</keyword>
<proteinExistence type="predicted"/>
<comment type="caution">
    <text evidence="1">The sequence shown here is derived from an EMBL/GenBank/DDBJ whole genome shotgun (WGS) entry which is preliminary data.</text>
</comment>
<name>A0A3E1Y7Y1_9BACT</name>
<accession>A0A3E1Y7Y1</accession>
<dbReference type="PROSITE" id="PS51257">
    <property type="entry name" value="PROKAR_LIPOPROTEIN"/>
    <property type="match status" value="1"/>
</dbReference>
<sequence length="230" mass="26693">MKIIVFFICIYIALFIFSSCNNRSITDTKSVQSDTVKIAQSSNLDEFRIDNIQFYIQHKTLDAGNINAESHCEEGYHKLNGYELRDFLSMLNFQSSYLNYQGDITEKLNDSIFATGLLKRILRDSDSSFFQVENLNFIGLKKAEITNYGICKILLFKYLTPASATQSTPVLIINQQRKEIVYLEFDDFTIRNKTIILDLKVRNDNHTLFTIEYDSKIECFVPKCYKNIKS</sequence>
<gene>
    <name evidence="1" type="ORF">DVR12_16640</name>
</gene>
<evidence type="ECO:0000313" key="2">
    <source>
        <dbReference type="Proteomes" id="UP000260644"/>
    </source>
</evidence>
<organism evidence="1 2">
    <name type="scientific">Chitinophaga silvatica</name>
    <dbReference type="NCBI Taxonomy" id="2282649"/>
    <lineage>
        <taxon>Bacteria</taxon>
        <taxon>Pseudomonadati</taxon>
        <taxon>Bacteroidota</taxon>
        <taxon>Chitinophagia</taxon>
        <taxon>Chitinophagales</taxon>
        <taxon>Chitinophagaceae</taxon>
        <taxon>Chitinophaga</taxon>
    </lineage>
</organism>